<evidence type="ECO:0000313" key="4">
    <source>
        <dbReference type="WBParaSite" id="HPLM_0001520001-mRNA-1"/>
    </source>
</evidence>
<sequence length="77" mass="8270">MDGPRLRSIQLKSVIKPEQWLASSSTNTAVMIAVILLLLAVANCEDKNKKAPEVSEQLDPSVYMRPGLFGAAGPVCT</sequence>
<dbReference type="AlphaFoldDB" id="A0A0N4WU87"/>
<accession>A0A0N4WU87</accession>
<proteinExistence type="predicted"/>
<reference evidence="4" key="1">
    <citation type="submission" date="2017-02" db="UniProtKB">
        <authorList>
            <consortium name="WormBaseParasite"/>
        </authorList>
    </citation>
    <scope>IDENTIFICATION</scope>
</reference>
<keyword evidence="1" id="KW-1133">Transmembrane helix</keyword>
<name>A0A0N4WU87_HAEPC</name>
<keyword evidence="3" id="KW-1185">Reference proteome</keyword>
<gene>
    <name evidence="2" type="ORF">HPLM_LOCUS15192</name>
</gene>
<dbReference type="Proteomes" id="UP000268014">
    <property type="component" value="Unassembled WGS sequence"/>
</dbReference>
<keyword evidence="1" id="KW-0812">Transmembrane</keyword>
<evidence type="ECO:0000256" key="1">
    <source>
        <dbReference type="SAM" id="Phobius"/>
    </source>
</evidence>
<keyword evidence="1" id="KW-0472">Membrane</keyword>
<organism evidence="4">
    <name type="scientific">Haemonchus placei</name>
    <name type="common">Barber's pole worm</name>
    <dbReference type="NCBI Taxonomy" id="6290"/>
    <lineage>
        <taxon>Eukaryota</taxon>
        <taxon>Metazoa</taxon>
        <taxon>Ecdysozoa</taxon>
        <taxon>Nematoda</taxon>
        <taxon>Chromadorea</taxon>
        <taxon>Rhabditida</taxon>
        <taxon>Rhabditina</taxon>
        <taxon>Rhabditomorpha</taxon>
        <taxon>Strongyloidea</taxon>
        <taxon>Trichostrongylidae</taxon>
        <taxon>Haemonchus</taxon>
    </lineage>
</organism>
<dbReference type="OrthoDB" id="10548490at2759"/>
<dbReference type="WBParaSite" id="HPLM_0001520001-mRNA-1">
    <property type="protein sequence ID" value="HPLM_0001520001-mRNA-1"/>
    <property type="gene ID" value="HPLM_0001520001"/>
</dbReference>
<dbReference type="EMBL" id="UZAF01018875">
    <property type="protein sequence ID" value="VDO55730.1"/>
    <property type="molecule type" value="Genomic_DNA"/>
</dbReference>
<reference evidence="2 3" key="2">
    <citation type="submission" date="2018-11" db="EMBL/GenBank/DDBJ databases">
        <authorList>
            <consortium name="Pathogen Informatics"/>
        </authorList>
    </citation>
    <scope>NUCLEOTIDE SEQUENCE [LARGE SCALE GENOMIC DNA]</scope>
    <source>
        <strain evidence="2 3">MHpl1</strain>
    </source>
</reference>
<evidence type="ECO:0000313" key="3">
    <source>
        <dbReference type="Proteomes" id="UP000268014"/>
    </source>
</evidence>
<feature type="transmembrane region" description="Helical" evidence="1">
    <location>
        <begin position="20"/>
        <end position="42"/>
    </location>
</feature>
<evidence type="ECO:0000313" key="2">
    <source>
        <dbReference type="EMBL" id="VDO55730.1"/>
    </source>
</evidence>
<protein>
    <submittedName>
        <fullName evidence="2 4">Uncharacterized protein</fullName>
    </submittedName>
</protein>